<dbReference type="GO" id="GO:0022857">
    <property type="term" value="F:transmembrane transporter activity"/>
    <property type="evidence" value="ECO:0007669"/>
    <property type="project" value="TreeGrafter"/>
</dbReference>
<evidence type="ECO:0000256" key="1">
    <source>
        <dbReference type="PROSITE-ProRule" id="PRU00703"/>
    </source>
</evidence>
<keyword evidence="1" id="KW-0129">CBS domain</keyword>
<keyword evidence="4" id="KW-1185">Reference proteome</keyword>
<protein>
    <submittedName>
        <fullName evidence="5">CBS domain-containing protein</fullName>
    </submittedName>
</protein>
<proteinExistence type="predicted"/>
<organism evidence="4 5">
    <name type="scientific">Romanomermis culicivorax</name>
    <name type="common">Nematode worm</name>
    <dbReference type="NCBI Taxonomy" id="13658"/>
    <lineage>
        <taxon>Eukaryota</taxon>
        <taxon>Metazoa</taxon>
        <taxon>Ecdysozoa</taxon>
        <taxon>Nematoda</taxon>
        <taxon>Enoplea</taxon>
        <taxon>Dorylaimia</taxon>
        <taxon>Mermithida</taxon>
        <taxon>Mermithoidea</taxon>
        <taxon>Mermithidae</taxon>
        <taxon>Romanomermis</taxon>
    </lineage>
</organism>
<accession>A0A915K5L3</accession>
<dbReference type="SUPFAM" id="SSF54631">
    <property type="entry name" value="CBS-domain pair"/>
    <property type="match status" value="1"/>
</dbReference>
<evidence type="ECO:0000256" key="2">
    <source>
        <dbReference type="SAM" id="MobiDB-lite"/>
    </source>
</evidence>
<dbReference type="GO" id="GO:0010960">
    <property type="term" value="P:magnesium ion homeostasis"/>
    <property type="evidence" value="ECO:0007669"/>
    <property type="project" value="InterPro"/>
</dbReference>
<evidence type="ECO:0000259" key="3">
    <source>
        <dbReference type="PROSITE" id="PS51371"/>
    </source>
</evidence>
<feature type="domain" description="CBS" evidence="3">
    <location>
        <begin position="25"/>
        <end position="91"/>
    </location>
</feature>
<dbReference type="Gene3D" id="3.10.580.10">
    <property type="entry name" value="CBS-domain"/>
    <property type="match status" value="1"/>
</dbReference>
<reference evidence="5" key="1">
    <citation type="submission" date="2022-11" db="UniProtKB">
        <authorList>
            <consortium name="WormBaseParasite"/>
        </authorList>
    </citation>
    <scope>IDENTIFICATION</scope>
</reference>
<dbReference type="GO" id="GO:0005886">
    <property type="term" value="C:plasma membrane"/>
    <property type="evidence" value="ECO:0007669"/>
    <property type="project" value="TreeGrafter"/>
</dbReference>
<dbReference type="InterPro" id="IPR046342">
    <property type="entry name" value="CBS_dom_sf"/>
</dbReference>
<name>A0A915K5L3_ROMCU</name>
<dbReference type="Pfam" id="PF25562">
    <property type="entry name" value="CNBH_CNNM2_C"/>
    <property type="match status" value="1"/>
</dbReference>
<dbReference type="PANTHER" id="PTHR12064:SF94">
    <property type="entry name" value="UNEXTENDED PROTEIN"/>
    <property type="match status" value="1"/>
</dbReference>
<evidence type="ECO:0000313" key="5">
    <source>
        <dbReference type="WBParaSite" id="nRc.2.0.1.t33152-RA"/>
    </source>
</evidence>
<dbReference type="PROSITE" id="PS51371">
    <property type="entry name" value="CBS"/>
    <property type="match status" value="1"/>
</dbReference>
<dbReference type="AlphaFoldDB" id="A0A915K5L3"/>
<evidence type="ECO:0000313" key="4">
    <source>
        <dbReference type="Proteomes" id="UP000887565"/>
    </source>
</evidence>
<sequence length="455" mass="50423">MLNVKDLALLDPEDKIPLNTICQFYHHPVRFVMRDTPLWTMLEEFKKGHYHLAIVQHIRTEGEGDPVYEAVGLITLEDIIEEIIQSEIRDEFDVIRDSRLKRLKRQRQNLKIFLALCAGKIGDNGRNKNRSCILQCTILLCQKDMNPNGIYEEDFCENIRNITKTLYALNFRFEIENHSKTPQLTLAAYQYLSTTLDAFRQEFISENVLQRLIRQNVLKKAVHESSQDTSSATGACLYTKNRECNYFLLVLEGKCSITVGESDLLFEAGPFCYFGYELLQKIMDDIHKRRTSLVGPSSITALAPAAPLGISGSPGSGAVVSSTSQSQVATTTQQSQSCQPISPLAKTTATTATSSPVDISGRKFTFTPDFTLKCDRQDLVYLKISASVYTKAYRATLIERGRSLMLNNTGRASGGGTAGPGIDSMTPLSSPGNDDHSQRHVTGSQSAENVSVAGG</sequence>
<feature type="region of interest" description="Disordered" evidence="2">
    <location>
        <begin position="409"/>
        <end position="455"/>
    </location>
</feature>
<dbReference type="InterPro" id="IPR000644">
    <property type="entry name" value="CBS_dom"/>
</dbReference>
<feature type="compositionally biased region" description="Polar residues" evidence="2">
    <location>
        <begin position="440"/>
        <end position="449"/>
    </location>
</feature>
<dbReference type="Proteomes" id="UP000887565">
    <property type="component" value="Unplaced"/>
</dbReference>
<dbReference type="WBParaSite" id="nRc.2.0.1.t33152-RA">
    <property type="protein sequence ID" value="nRc.2.0.1.t33152-RA"/>
    <property type="gene ID" value="nRc.2.0.1.g33152"/>
</dbReference>
<dbReference type="PANTHER" id="PTHR12064">
    <property type="entry name" value="METAL TRANSPORTER CNNM"/>
    <property type="match status" value="1"/>
</dbReference>
<dbReference type="InterPro" id="IPR045095">
    <property type="entry name" value="ACDP"/>
</dbReference>